<dbReference type="InterPro" id="IPR001128">
    <property type="entry name" value="Cyt_P450"/>
</dbReference>
<gene>
    <name evidence="8" type="ORF">BCF44_113105</name>
</gene>
<dbReference type="PANTHER" id="PTHR46696">
    <property type="entry name" value="P450, PUTATIVE (EUROFUNG)-RELATED"/>
    <property type="match status" value="1"/>
</dbReference>
<sequence length="398" mass="43453">MADSAAPALFGPAFDADPSPAYDWLRINSPVHRVDFPGGTWAWLITRHDNAVEALTHPALAKNPDFADPGWRRSEMGLPLDHRASLVANMINRDGVDHKRLRRAVTGAFTARRLRPLRERAQRLSDEFLDRIADRGHGDLVRELASPLPMAIICDLLGVPEAGRSELHHWTLVIDDVHGDVRRATDELDKLVATLVEHKRLYPGPDLISDLIAQQDRGELTPDEVTSTAFLILISGQETTAGMLGSAALGLLTHPVEADRARDDPAAVSAVVEETLRLHSPVQNATWRFAREAVEIGGQVFRAGDPVLVSVLAANRDPARFQGADEFRPGREERHIAFGAGPHVCIGAALARLQGEIALGAVVRRLPGLELACGVGELRWWPSPIIRGLYELPVRVGG</sequence>
<evidence type="ECO:0000256" key="7">
    <source>
        <dbReference type="RuleBase" id="RU000461"/>
    </source>
</evidence>
<dbReference type="SUPFAM" id="SSF48264">
    <property type="entry name" value="Cytochrome P450"/>
    <property type="match status" value="1"/>
</dbReference>
<keyword evidence="5 7" id="KW-0408">Iron</keyword>
<dbReference type="Pfam" id="PF00067">
    <property type="entry name" value="p450"/>
    <property type="match status" value="1"/>
</dbReference>
<dbReference type="PRINTS" id="PR00359">
    <property type="entry name" value="BP450"/>
</dbReference>
<evidence type="ECO:0000256" key="5">
    <source>
        <dbReference type="ARBA" id="ARBA00023004"/>
    </source>
</evidence>
<keyword evidence="3 7" id="KW-0479">Metal-binding</keyword>
<dbReference type="GO" id="GO:0016705">
    <property type="term" value="F:oxidoreductase activity, acting on paired donors, with incorporation or reduction of molecular oxygen"/>
    <property type="evidence" value="ECO:0007669"/>
    <property type="project" value="InterPro"/>
</dbReference>
<dbReference type="CDD" id="cd11029">
    <property type="entry name" value="CYP107-like"/>
    <property type="match status" value="1"/>
</dbReference>
<dbReference type="PRINTS" id="PR00385">
    <property type="entry name" value="P450"/>
</dbReference>
<dbReference type="Gene3D" id="1.10.630.10">
    <property type="entry name" value="Cytochrome P450"/>
    <property type="match status" value="1"/>
</dbReference>
<evidence type="ECO:0000256" key="3">
    <source>
        <dbReference type="ARBA" id="ARBA00022723"/>
    </source>
</evidence>
<evidence type="ECO:0000256" key="4">
    <source>
        <dbReference type="ARBA" id="ARBA00023002"/>
    </source>
</evidence>
<dbReference type="InterPro" id="IPR017972">
    <property type="entry name" value="Cyt_P450_CS"/>
</dbReference>
<dbReference type="InterPro" id="IPR002397">
    <property type="entry name" value="Cyt_P450_B"/>
</dbReference>
<evidence type="ECO:0000256" key="6">
    <source>
        <dbReference type="ARBA" id="ARBA00023033"/>
    </source>
</evidence>
<evidence type="ECO:0000256" key="2">
    <source>
        <dbReference type="ARBA" id="ARBA00022617"/>
    </source>
</evidence>
<evidence type="ECO:0000313" key="9">
    <source>
        <dbReference type="Proteomes" id="UP000256269"/>
    </source>
</evidence>
<dbReference type="GO" id="GO:0005506">
    <property type="term" value="F:iron ion binding"/>
    <property type="evidence" value="ECO:0007669"/>
    <property type="project" value="InterPro"/>
</dbReference>
<comment type="caution">
    <text evidence="8">The sequence shown here is derived from an EMBL/GenBank/DDBJ whole genome shotgun (WGS) entry which is preliminary data.</text>
</comment>
<dbReference type="RefSeq" id="WP_211353335.1">
    <property type="nucleotide sequence ID" value="NZ_CP144375.1"/>
</dbReference>
<reference evidence="8 9" key="1">
    <citation type="submission" date="2018-08" db="EMBL/GenBank/DDBJ databases">
        <title>Genomic Encyclopedia of Archaeal and Bacterial Type Strains, Phase II (KMG-II): from individual species to whole genera.</title>
        <authorList>
            <person name="Goeker M."/>
        </authorList>
    </citation>
    <scope>NUCLEOTIDE SEQUENCE [LARGE SCALE GENOMIC DNA]</scope>
    <source>
        <strain evidence="8 9">DSM 45791</strain>
    </source>
</reference>
<organism evidence="8 9">
    <name type="scientific">Kutzneria buriramensis</name>
    <dbReference type="NCBI Taxonomy" id="1045776"/>
    <lineage>
        <taxon>Bacteria</taxon>
        <taxon>Bacillati</taxon>
        <taxon>Actinomycetota</taxon>
        <taxon>Actinomycetes</taxon>
        <taxon>Pseudonocardiales</taxon>
        <taxon>Pseudonocardiaceae</taxon>
        <taxon>Kutzneria</taxon>
    </lineage>
</organism>
<accession>A0A3E0H712</accession>
<comment type="similarity">
    <text evidence="1 7">Belongs to the cytochrome P450 family.</text>
</comment>
<name>A0A3E0H712_9PSEU</name>
<keyword evidence="6 7" id="KW-0503">Monooxygenase</keyword>
<dbReference type="PROSITE" id="PS00086">
    <property type="entry name" value="CYTOCHROME_P450"/>
    <property type="match status" value="1"/>
</dbReference>
<keyword evidence="4 7" id="KW-0560">Oxidoreductase</keyword>
<evidence type="ECO:0000256" key="1">
    <source>
        <dbReference type="ARBA" id="ARBA00010617"/>
    </source>
</evidence>
<dbReference type="GO" id="GO:0004497">
    <property type="term" value="F:monooxygenase activity"/>
    <property type="evidence" value="ECO:0007669"/>
    <property type="project" value="UniProtKB-KW"/>
</dbReference>
<dbReference type="EMBL" id="QUNO01000013">
    <property type="protein sequence ID" value="REH39250.1"/>
    <property type="molecule type" value="Genomic_DNA"/>
</dbReference>
<protein>
    <submittedName>
        <fullName evidence="8">Cytochrome P450</fullName>
    </submittedName>
</protein>
<dbReference type="Proteomes" id="UP000256269">
    <property type="component" value="Unassembled WGS sequence"/>
</dbReference>
<dbReference type="GO" id="GO:0020037">
    <property type="term" value="F:heme binding"/>
    <property type="evidence" value="ECO:0007669"/>
    <property type="project" value="InterPro"/>
</dbReference>
<evidence type="ECO:0000313" key="8">
    <source>
        <dbReference type="EMBL" id="REH39250.1"/>
    </source>
</evidence>
<dbReference type="InterPro" id="IPR036396">
    <property type="entry name" value="Cyt_P450_sf"/>
</dbReference>
<proteinExistence type="inferred from homology"/>
<dbReference type="PANTHER" id="PTHR46696:SF1">
    <property type="entry name" value="CYTOCHROME P450 YJIB-RELATED"/>
    <property type="match status" value="1"/>
</dbReference>
<dbReference type="AlphaFoldDB" id="A0A3E0H712"/>
<keyword evidence="9" id="KW-1185">Reference proteome</keyword>
<keyword evidence="2 7" id="KW-0349">Heme</keyword>
<dbReference type="FunFam" id="1.10.630.10:FF:000018">
    <property type="entry name" value="Cytochrome P450 monooxygenase"/>
    <property type="match status" value="1"/>
</dbReference>